<evidence type="ECO:0000259" key="5">
    <source>
        <dbReference type="PROSITE" id="PS50865"/>
    </source>
</evidence>
<evidence type="ECO:0000256" key="4">
    <source>
        <dbReference type="PROSITE-ProRule" id="PRU00134"/>
    </source>
</evidence>
<evidence type="ECO:0000313" key="6">
    <source>
        <dbReference type="EMBL" id="KAJ7620099.1"/>
    </source>
</evidence>
<name>A0AAD7BG22_9AGAR</name>
<dbReference type="GO" id="GO:0008270">
    <property type="term" value="F:zinc ion binding"/>
    <property type="evidence" value="ECO:0007669"/>
    <property type="project" value="UniProtKB-KW"/>
</dbReference>
<dbReference type="AlphaFoldDB" id="A0AAD7BG22"/>
<evidence type="ECO:0000256" key="2">
    <source>
        <dbReference type="ARBA" id="ARBA00022771"/>
    </source>
</evidence>
<dbReference type="Pfam" id="PF01753">
    <property type="entry name" value="zf-MYND"/>
    <property type="match status" value="1"/>
</dbReference>
<organism evidence="6 7">
    <name type="scientific">Roridomyces roridus</name>
    <dbReference type="NCBI Taxonomy" id="1738132"/>
    <lineage>
        <taxon>Eukaryota</taxon>
        <taxon>Fungi</taxon>
        <taxon>Dikarya</taxon>
        <taxon>Basidiomycota</taxon>
        <taxon>Agaricomycotina</taxon>
        <taxon>Agaricomycetes</taxon>
        <taxon>Agaricomycetidae</taxon>
        <taxon>Agaricales</taxon>
        <taxon>Marasmiineae</taxon>
        <taxon>Mycenaceae</taxon>
        <taxon>Roridomyces</taxon>
    </lineage>
</organism>
<evidence type="ECO:0000313" key="7">
    <source>
        <dbReference type="Proteomes" id="UP001221142"/>
    </source>
</evidence>
<accession>A0AAD7BG22</accession>
<evidence type="ECO:0000256" key="1">
    <source>
        <dbReference type="ARBA" id="ARBA00022723"/>
    </source>
</evidence>
<feature type="domain" description="MYND-type" evidence="5">
    <location>
        <begin position="420"/>
        <end position="460"/>
    </location>
</feature>
<dbReference type="Gene3D" id="6.10.140.2220">
    <property type="match status" value="1"/>
</dbReference>
<protein>
    <recommendedName>
        <fullName evidence="5">MYND-type domain-containing protein</fullName>
    </recommendedName>
</protein>
<evidence type="ECO:0000256" key="3">
    <source>
        <dbReference type="ARBA" id="ARBA00022833"/>
    </source>
</evidence>
<proteinExistence type="predicted"/>
<dbReference type="Proteomes" id="UP001221142">
    <property type="component" value="Unassembled WGS sequence"/>
</dbReference>
<keyword evidence="7" id="KW-1185">Reference proteome</keyword>
<reference evidence="6" key="1">
    <citation type="submission" date="2023-03" db="EMBL/GenBank/DDBJ databases">
        <title>Massive genome expansion in bonnet fungi (Mycena s.s.) driven by repeated elements and novel gene families across ecological guilds.</title>
        <authorList>
            <consortium name="Lawrence Berkeley National Laboratory"/>
            <person name="Harder C.B."/>
            <person name="Miyauchi S."/>
            <person name="Viragh M."/>
            <person name="Kuo A."/>
            <person name="Thoen E."/>
            <person name="Andreopoulos B."/>
            <person name="Lu D."/>
            <person name="Skrede I."/>
            <person name="Drula E."/>
            <person name="Henrissat B."/>
            <person name="Morin E."/>
            <person name="Kohler A."/>
            <person name="Barry K."/>
            <person name="LaButti K."/>
            <person name="Morin E."/>
            <person name="Salamov A."/>
            <person name="Lipzen A."/>
            <person name="Mereny Z."/>
            <person name="Hegedus B."/>
            <person name="Baldrian P."/>
            <person name="Stursova M."/>
            <person name="Weitz H."/>
            <person name="Taylor A."/>
            <person name="Grigoriev I.V."/>
            <person name="Nagy L.G."/>
            <person name="Martin F."/>
            <person name="Kauserud H."/>
        </authorList>
    </citation>
    <scope>NUCLEOTIDE SEQUENCE</scope>
    <source>
        <strain evidence="6">9284</strain>
    </source>
</reference>
<comment type="caution">
    <text evidence="6">The sequence shown here is derived from an EMBL/GenBank/DDBJ whole genome shotgun (WGS) entry which is preliminary data.</text>
</comment>
<dbReference type="SUPFAM" id="SSF144232">
    <property type="entry name" value="HIT/MYND zinc finger-like"/>
    <property type="match status" value="1"/>
</dbReference>
<gene>
    <name evidence="6" type="ORF">FB45DRAFT_1032799</name>
</gene>
<dbReference type="PROSITE" id="PS50865">
    <property type="entry name" value="ZF_MYND_2"/>
    <property type="match status" value="1"/>
</dbReference>
<dbReference type="EMBL" id="JARKIF010000017">
    <property type="protein sequence ID" value="KAJ7620099.1"/>
    <property type="molecule type" value="Genomic_DNA"/>
</dbReference>
<keyword evidence="1" id="KW-0479">Metal-binding</keyword>
<sequence length="645" mass="72942">MPSLHPDLDPRNINNLPAPVRHIASLAASNARTLSQVRHASDLIDSPSLGDSHRTALLPVFFPILDPTRIPDNESLEVARAAEDIACASVALQAISLLSLQGPVGLCLWPRVWEWVHFIHTHRQHLDGIHLLPETTFYVDFIRFVGSFLDHPETYALISATPGFWACVAKSWTVLTLVEDPYEYSFMLTDIGELLTNSDVASQPQRLDEIISAVGSVDYLAALVVSSIHDAVQRPTAEMDCRRPVYDINRLMVFIEHVGELKPLYVALNTKECAEEVVGTILLFCDINTQDAGLVIDQCLKLIRRMVMLIGSLPATRWLRRLLKHRLLRALVLATVWCERRGWDITESLRYFLSVLLPSGLVYLKVLDAYRDALGKVQDLLSAHDFEQTGLYEEWRRFLASADERLEALAEYQSPLFEARKACDSDQASVLKRCSGCKAAYYCSVKCQKNGWKLGHQHACPPLNTLLLSQSAPQPTLHLKQRSFLRALLHHKYLKERRSICAQQVRLLSKYDVQNLPEAVFTLFNYCTSPPTIDVYIVDPDDAEAQVRLNRVVDTKSHQWQDVVERAMFFNGHYQLHGIQVPDGLRGNRTWVIPLRTDGKTPGLRVATKLVRLSQKMRKGKLMEADLMAEIDSVLDAHSDILEIH</sequence>
<keyword evidence="2 4" id="KW-0863">Zinc-finger</keyword>
<keyword evidence="3" id="KW-0862">Zinc</keyword>
<dbReference type="InterPro" id="IPR002893">
    <property type="entry name" value="Znf_MYND"/>
</dbReference>